<geneLocation type="plasmid" evidence="1 2">
    <name>unnamed5</name>
</geneLocation>
<dbReference type="RefSeq" id="WP_108970899.1">
    <property type="nucleotide sequence ID" value="NZ_CP022195.1"/>
</dbReference>
<dbReference type="OrthoDB" id="555447at2"/>
<keyword evidence="1" id="KW-0614">Plasmid</keyword>
<dbReference type="EMBL" id="CP022195">
    <property type="protein sequence ID" value="AWI86803.1"/>
    <property type="molecule type" value="Genomic_DNA"/>
</dbReference>
<sequence length="149" mass="16242">MVQRVLAVASAGGHWQQLCLLREAFAEHEVLYMTTMGGLPEHFNATPAVIVPDCNRDRPALAVLAALRVFWCLLTWRPQVILSTGAMSGLLAIAGGRLFGARTIWIDSVANAESMSKSGTLARRWAHLSLSQWEHVARDTGVDYAGSIL</sequence>
<dbReference type="Proteomes" id="UP000244915">
    <property type="component" value="Plasmid unnamed5"/>
</dbReference>
<name>A0A2U8HM21_9RHOB</name>
<protein>
    <submittedName>
        <fullName evidence="1">UDP-N-acetylglucosamine--LPS N-acetylglucosamine transferase</fullName>
    </submittedName>
</protein>
<evidence type="ECO:0000313" key="1">
    <source>
        <dbReference type="EMBL" id="AWI86803.1"/>
    </source>
</evidence>
<evidence type="ECO:0000313" key="2">
    <source>
        <dbReference type="Proteomes" id="UP000244915"/>
    </source>
</evidence>
<organism evidence="1 2">
    <name type="scientific">Alloyangia pacifica</name>
    <dbReference type="NCBI Taxonomy" id="311180"/>
    <lineage>
        <taxon>Bacteria</taxon>
        <taxon>Pseudomonadati</taxon>
        <taxon>Pseudomonadota</taxon>
        <taxon>Alphaproteobacteria</taxon>
        <taxon>Rhodobacterales</taxon>
        <taxon>Roseobacteraceae</taxon>
        <taxon>Alloyangia</taxon>
    </lineage>
</organism>
<dbReference type="GO" id="GO:0016740">
    <property type="term" value="F:transferase activity"/>
    <property type="evidence" value="ECO:0007669"/>
    <property type="project" value="UniProtKB-KW"/>
</dbReference>
<gene>
    <name evidence="1" type="ORF">CEW88_23825</name>
</gene>
<keyword evidence="1" id="KW-0808">Transferase</keyword>
<accession>A0A2U8HM21</accession>
<proteinExistence type="predicted"/>
<dbReference type="KEGG" id="ypac:CEW88_23825"/>
<dbReference type="Gene3D" id="3.40.50.2000">
    <property type="entry name" value="Glycogen Phosphorylase B"/>
    <property type="match status" value="1"/>
</dbReference>
<reference evidence="1 2" key="1">
    <citation type="submission" date="2017-06" db="EMBL/GenBank/DDBJ databases">
        <title>Yangia sp. YSBP01 complete genome sequence.</title>
        <authorList>
            <person name="Woo J.-H."/>
            <person name="Kim H.-S."/>
        </authorList>
    </citation>
    <scope>NUCLEOTIDE SEQUENCE [LARGE SCALE GENOMIC DNA]</scope>
    <source>
        <strain evidence="1 2">YSBP01</strain>
        <plasmid evidence="1 2">unnamed5</plasmid>
    </source>
</reference>
<dbReference type="AlphaFoldDB" id="A0A2U8HM21"/>